<gene>
    <name evidence="2" type="ORF">SAMN05444392_105201</name>
</gene>
<dbReference type="EMBL" id="FQVL01000005">
    <property type="protein sequence ID" value="SHE97375.1"/>
    <property type="molecule type" value="Genomic_DNA"/>
</dbReference>
<dbReference type="OrthoDB" id="2678531at2"/>
<keyword evidence="3" id="KW-1185">Reference proteome</keyword>
<dbReference type="InterPro" id="IPR016181">
    <property type="entry name" value="Acyl_CoA_acyltransferase"/>
</dbReference>
<evidence type="ECO:0000313" key="2">
    <source>
        <dbReference type="EMBL" id="SHE97375.1"/>
    </source>
</evidence>
<sequence length="146" mass="16618">MIIVRRAVATDMKTIEQLLTEASLPAVETGNGRQHFFVVEEPEQRLVVGTIGMEIYEKCGLLRSFVMDRQLWNAEIGIQCIEILIQYARQLELASIYLVTQAAEGFFQQLGFAPISVDKLPIEIQESTPVQKMEQSSSVMVYWIQH</sequence>
<feature type="domain" description="N-acetyltransferase" evidence="1">
    <location>
        <begin position="2"/>
        <end position="135"/>
    </location>
</feature>
<dbReference type="Gene3D" id="3.40.630.30">
    <property type="match status" value="1"/>
</dbReference>
<proteinExistence type="predicted"/>
<dbReference type="Proteomes" id="UP000184476">
    <property type="component" value="Unassembled WGS sequence"/>
</dbReference>
<evidence type="ECO:0000259" key="1">
    <source>
        <dbReference type="PROSITE" id="PS51186"/>
    </source>
</evidence>
<accession>A0A1M4XVC9</accession>
<dbReference type="SUPFAM" id="SSF55729">
    <property type="entry name" value="Acyl-CoA N-acyltransferases (Nat)"/>
    <property type="match status" value="1"/>
</dbReference>
<dbReference type="RefSeq" id="WP_073154807.1">
    <property type="nucleotide sequence ID" value="NZ_FQVL01000005.1"/>
</dbReference>
<name>A0A1M4XVC9_9BACL</name>
<reference evidence="2 3" key="1">
    <citation type="submission" date="2016-11" db="EMBL/GenBank/DDBJ databases">
        <authorList>
            <person name="Jaros S."/>
            <person name="Januszkiewicz K."/>
            <person name="Wedrychowicz H."/>
        </authorList>
    </citation>
    <scope>NUCLEOTIDE SEQUENCE [LARGE SCALE GENOMIC DNA]</scope>
    <source>
        <strain evidence="2 3">DSM 44666</strain>
    </source>
</reference>
<evidence type="ECO:0000313" key="3">
    <source>
        <dbReference type="Proteomes" id="UP000184476"/>
    </source>
</evidence>
<organism evidence="2 3">
    <name type="scientific">Seinonella peptonophila</name>
    <dbReference type="NCBI Taxonomy" id="112248"/>
    <lineage>
        <taxon>Bacteria</taxon>
        <taxon>Bacillati</taxon>
        <taxon>Bacillota</taxon>
        <taxon>Bacilli</taxon>
        <taxon>Bacillales</taxon>
        <taxon>Thermoactinomycetaceae</taxon>
        <taxon>Seinonella</taxon>
    </lineage>
</organism>
<dbReference type="InterPro" id="IPR000182">
    <property type="entry name" value="GNAT_dom"/>
</dbReference>
<dbReference type="STRING" id="112248.SAMN05444392_105201"/>
<dbReference type="PROSITE" id="PS51186">
    <property type="entry name" value="GNAT"/>
    <property type="match status" value="1"/>
</dbReference>
<keyword evidence="2" id="KW-0808">Transferase</keyword>
<dbReference type="AlphaFoldDB" id="A0A1M4XVC9"/>
<dbReference type="Pfam" id="PF00583">
    <property type="entry name" value="Acetyltransf_1"/>
    <property type="match status" value="1"/>
</dbReference>
<protein>
    <submittedName>
        <fullName evidence="2">Amino-acid N-acetyltransferase</fullName>
    </submittedName>
</protein>
<dbReference type="GO" id="GO:0016747">
    <property type="term" value="F:acyltransferase activity, transferring groups other than amino-acyl groups"/>
    <property type="evidence" value="ECO:0007669"/>
    <property type="project" value="InterPro"/>
</dbReference>